<evidence type="ECO:0000313" key="1">
    <source>
        <dbReference type="EMBL" id="PFH44818.1"/>
    </source>
</evidence>
<protein>
    <submittedName>
        <fullName evidence="1">Uncharacterized protein</fullName>
    </submittedName>
</protein>
<keyword evidence="2" id="KW-1185">Reference proteome</keyword>
<organism evidence="1 2">
    <name type="scientific">Amanita thiersii Skay4041</name>
    <dbReference type="NCBI Taxonomy" id="703135"/>
    <lineage>
        <taxon>Eukaryota</taxon>
        <taxon>Fungi</taxon>
        <taxon>Dikarya</taxon>
        <taxon>Basidiomycota</taxon>
        <taxon>Agaricomycotina</taxon>
        <taxon>Agaricomycetes</taxon>
        <taxon>Agaricomycetidae</taxon>
        <taxon>Agaricales</taxon>
        <taxon>Pluteineae</taxon>
        <taxon>Amanitaceae</taxon>
        <taxon>Amanita</taxon>
    </lineage>
</organism>
<name>A0A2A9N6M9_9AGAR</name>
<dbReference type="EMBL" id="KZ302818">
    <property type="protein sequence ID" value="PFH44818.1"/>
    <property type="molecule type" value="Genomic_DNA"/>
</dbReference>
<dbReference type="Proteomes" id="UP000242287">
    <property type="component" value="Unassembled WGS sequence"/>
</dbReference>
<proteinExistence type="predicted"/>
<gene>
    <name evidence="1" type="ORF">AMATHDRAFT_10735</name>
</gene>
<accession>A0A2A9N6M9</accession>
<reference evidence="1 2" key="1">
    <citation type="submission" date="2014-02" db="EMBL/GenBank/DDBJ databases">
        <title>Transposable element dynamics among asymbiotic and ectomycorrhizal Amanita fungi.</title>
        <authorList>
            <consortium name="DOE Joint Genome Institute"/>
            <person name="Hess J."/>
            <person name="Skrede I."/>
            <person name="Wolfe B."/>
            <person name="LaButti K."/>
            <person name="Ohm R.A."/>
            <person name="Grigoriev I.V."/>
            <person name="Pringle A."/>
        </authorList>
    </citation>
    <scope>NUCLEOTIDE SEQUENCE [LARGE SCALE GENOMIC DNA]</scope>
    <source>
        <strain evidence="1 2">SKay4041</strain>
    </source>
</reference>
<evidence type="ECO:0000313" key="2">
    <source>
        <dbReference type="Proteomes" id="UP000242287"/>
    </source>
</evidence>
<dbReference type="AlphaFoldDB" id="A0A2A9N6M9"/>
<sequence length="125" mass="12534">MLTTDETTVQEAAEKDRPTFHSPLLKLIDTLLAVIISFSEPGSGTGITPALPLGLAVGQLNASEHITNLTPSKESVHSQDEEIGNGLVVVGGVVVGGGLGEVVGGLVVVLRVVVGGGGPPLPIGP</sequence>